<keyword evidence="1 2" id="KW-0732">Signal</keyword>
<dbReference type="OrthoDB" id="5893307at2759"/>
<keyword evidence="4" id="KW-1185">Reference proteome</keyword>
<feature type="chain" id="PRO_5035944961" evidence="2">
    <location>
        <begin position="29"/>
        <end position="218"/>
    </location>
</feature>
<sequence>MLLITTSIFIERLLLSQLLFFFVHYGASKTRETYNFGSLHPANINSIWDNNEQQLQFGIILKTGKNLPVETKEWKYIIIPRPQLIDLSLYVFNYQQAISSSYKTLDRRRVLKLFNEIYHDRNSDVEELLKGNFLPNRIELMPTPKKRQVRRCGTVLIKHIQKVCNGCLRSSSDSNPMIMSKRVETITRWKRDAGFNRITDICCTQRACDDEELKPFCC</sequence>
<evidence type="ECO:0000313" key="4">
    <source>
        <dbReference type="Proteomes" id="UP000605970"/>
    </source>
</evidence>
<name>A0A8S9ZFP2_9BILA</name>
<dbReference type="InterPro" id="IPR036438">
    <property type="entry name" value="Insulin-like_sf"/>
</dbReference>
<feature type="signal peptide" evidence="2">
    <location>
        <begin position="1"/>
        <end position="28"/>
    </location>
</feature>
<dbReference type="EMBL" id="JABEBT010000113">
    <property type="protein sequence ID" value="KAF7632087.1"/>
    <property type="molecule type" value="Genomic_DNA"/>
</dbReference>
<accession>A0A8S9ZFP2</accession>
<dbReference type="Gene3D" id="1.10.100.10">
    <property type="entry name" value="Insulin-like"/>
    <property type="match status" value="1"/>
</dbReference>
<dbReference type="Proteomes" id="UP000605970">
    <property type="component" value="Unassembled WGS sequence"/>
</dbReference>
<evidence type="ECO:0000256" key="2">
    <source>
        <dbReference type="SAM" id="SignalP"/>
    </source>
</evidence>
<comment type="caution">
    <text evidence="3">The sequence shown here is derived from an EMBL/GenBank/DDBJ whole genome shotgun (WGS) entry which is preliminary data.</text>
</comment>
<dbReference type="AlphaFoldDB" id="A0A8S9ZFP2"/>
<dbReference type="SUPFAM" id="SSF56994">
    <property type="entry name" value="Insulin-like"/>
    <property type="match status" value="1"/>
</dbReference>
<organism evidence="3 4">
    <name type="scientific">Meloidogyne graminicola</name>
    <dbReference type="NCBI Taxonomy" id="189291"/>
    <lineage>
        <taxon>Eukaryota</taxon>
        <taxon>Metazoa</taxon>
        <taxon>Ecdysozoa</taxon>
        <taxon>Nematoda</taxon>
        <taxon>Chromadorea</taxon>
        <taxon>Rhabditida</taxon>
        <taxon>Tylenchina</taxon>
        <taxon>Tylenchomorpha</taxon>
        <taxon>Tylenchoidea</taxon>
        <taxon>Meloidogynidae</taxon>
        <taxon>Meloidogyninae</taxon>
        <taxon>Meloidogyne</taxon>
    </lineage>
</organism>
<evidence type="ECO:0000256" key="1">
    <source>
        <dbReference type="ARBA" id="ARBA00022729"/>
    </source>
</evidence>
<protein>
    <submittedName>
        <fullName evidence="3">Uncharacterized protein</fullName>
    </submittedName>
</protein>
<proteinExistence type="predicted"/>
<gene>
    <name evidence="3" type="ORF">Mgra_00008534</name>
</gene>
<reference evidence="3" key="1">
    <citation type="journal article" date="2020" name="Ecol. Evol.">
        <title>Genome structure and content of the rice root-knot nematode (Meloidogyne graminicola).</title>
        <authorList>
            <person name="Phan N.T."/>
            <person name="Danchin E.G.J."/>
            <person name="Klopp C."/>
            <person name="Perfus-Barbeoch L."/>
            <person name="Kozlowski D.K."/>
            <person name="Koutsovoulos G.D."/>
            <person name="Lopez-Roques C."/>
            <person name="Bouchez O."/>
            <person name="Zahm M."/>
            <person name="Besnard G."/>
            <person name="Bellafiore S."/>
        </authorList>
    </citation>
    <scope>NUCLEOTIDE SEQUENCE</scope>
    <source>
        <strain evidence="3">VN-18</strain>
    </source>
</reference>
<evidence type="ECO:0000313" key="3">
    <source>
        <dbReference type="EMBL" id="KAF7632087.1"/>
    </source>
</evidence>